<dbReference type="Pfam" id="PF01087">
    <property type="entry name" value="GalP_UDP_transf"/>
    <property type="match status" value="1"/>
</dbReference>
<name>A0ABR5AFQ3_9BACL</name>
<evidence type="ECO:0000256" key="3">
    <source>
        <dbReference type="ARBA" id="ARBA00004947"/>
    </source>
</evidence>
<evidence type="ECO:0000256" key="1">
    <source>
        <dbReference type="ARBA" id="ARBA00001107"/>
    </source>
</evidence>
<evidence type="ECO:0000256" key="5">
    <source>
        <dbReference type="ARBA" id="ARBA00022490"/>
    </source>
</evidence>
<keyword evidence="7 10" id="KW-0548">Nucleotidyltransferase</keyword>
<evidence type="ECO:0000259" key="12">
    <source>
        <dbReference type="Pfam" id="PF02744"/>
    </source>
</evidence>
<keyword evidence="14" id="KW-1185">Reference proteome</keyword>
<dbReference type="PIRSF" id="PIRSF006005">
    <property type="entry name" value="GalT_BS"/>
    <property type="match status" value="1"/>
</dbReference>
<sequence>MNREKAGLAIERLLRFGEQRGLIGALDVIPVRNVLLDLFGLVEPYSGSVPAEQLDSPVEPLLELLDAAVGTPLLPDDTTTYRDLLDARIMGLLMPRQSEVAARFWHTAKSRGAGAATDDFYRLSIDSHYIMMDRVRRNQYWLASTAYGDLEITVNLSKPEKDPKEIALLKNVQSSRYPKCLLCLENVGYAGRLNHPARQNHRVIPLELDGDTWYLQYSPYVYYNEHCIVFCERHVPMRTTPETFRRLLDFAGQFPHYFVGSNADLPIVGGSILDHDHFQGGRHVFPMEKAPVETVLSHPDYPGVKAGIVKWPMSVLRLSSHDKDSLLRLATAVLEAWKGYSDAEAEVLAYSPAAGESGAAASGGVPHNTITPIARHNAQGELELDLVLRNNRTSEEHPDGIFHPHRELHHIKKENIGLIEVMGLAVLPGRLKGELEAIAAILTGAVPEVAEAADALKETAASPQEGIVAGLMRDTAHPLHKHAAWVGELIARYGTKLSAAEAEAALQQEVGAKFLNVLEHAGVYKRDERGQAAFRRFAASVGLV</sequence>
<keyword evidence="9 10" id="KW-0119">Carbohydrate metabolism</keyword>
<dbReference type="Pfam" id="PF02744">
    <property type="entry name" value="GalP_UDP_tr_C"/>
    <property type="match status" value="1"/>
</dbReference>
<evidence type="ECO:0000256" key="6">
    <source>
        <dbReference type="ARBA" id="ARBA00022679"/>
    </source>
</evidence>
<feature type="domain" description="Galactose-1-phosphate uridyl transferase C-terminal" evidence="12">
    <location>
        <begin position="252"/>
        <end position="449"/>
    </location>
</feature>
<accession>A0ABR5AFQ3</accession>
<keyword evidence="5 10" id="KW-0963">Cytoplasm</keyword>
<dbReference type="GO" id="GO:0016779">
    <property type="term" value="F:nucleotidyltransferase activity"/>
    <property type="evidence" value="ECO:0007669"/>
    <property type="project" value="UniProtKB-KW"/>
</dbReference>
<keyword evidence="6 10" id="KW-0808">Transferase</keyword>
<evidence type="ECO:0000256" key="9">
    <source>
        <dbReference type="ARBA" id="ARBA00023277"/>
    </source>
</evidence>
<dbReference type="PANTHER" id="PTHR39191">
    <property type="entry name" value="GALACTOSE-1-PHOSPHATE URIDYLYLTRANSFERASE"/>
    <property type="match status" value="1"/>
</dbReference>
<dbReference type="Proteomes" id="UP000031967">
    <property type="component" value="Unassembled WGS sequence"/>
</dbReference>
<comment type="similarity">
    <text evidence="4 10">Belongs to the galactose-1-phosphate uridylyltransferase type 2 family.</text>
</comment>
<evidence type="ECO:0000259" key="11">
    <source>
        <dbReference type="Pfam" id="PF01087"/>
    </source>
</evidence>
<reference evidence="13 14" key="1">
    <citation type="submission" date="2014-12" db="EMBL/GenBank/DDBJ databases">
        <title>Draft genome sequence of Paenibacillus kamchatkensis strain B-2647.</title>
        <authorList>
            <person name="Karlyshev A.V."/>
            <person name="Kudryashova E.B."/>
        </authorList>
    </citation>
    <scope>NUCLEOTIDE SEQUENCE [LARGE SCALE GENOMIC DNA]</scope>
    <source>
        <strain evidence="13 14">VKM B-2647</strain>
    </source>
</reference>
<dbReference type="EC" id="2.7.7.12" evidence="10"/>
<evidence type="ECO:0000256" key="2">
    <source>
        <dbReference type="ARBA" id="ARBA00004496"/>
    </source>
</evidence>
<comment type="subcellular location">
    <subcellularLocation>
        <location evidence="2 10">Cytoplasm</location>
    </subcellularLocation>
</comment>
<organism evidence="13 14">
    <name type="scientific">Gordoniibacillus kamchatkensis</name>
    <dbReference type="NCBI Taxonomy" id="1590651"/>
    <lineage>
        <taxon>Bacteria</taxon>
        <taxon>Bacillati</taxon>
        <taxon>Bacillota</taxon>
        <taxon>Bacilli</taxon>
        <taxon>Bacillales</taxon>
        <taxon>Paenibacillaceae</taxon>
        <taxon>Gordoniibacillus</taxon>
    </lineage>
</organism>
<evidence type="ECO:0000313" key="13">
    <source>
        <dbReference type="EMBL" id="KIL39727.1"/>
    </source>
</evidence>
<protein>
    <recommendedName>
        <fullName evidence="10">Galactose-1-phosphate uridylyltransferase</fullName>
        <shortName evidence="10">Gal-1-P uridylyltransferase</shortName>
        <ecNumber evidence="10">2.7.7.12</ecNumber>
    </recommendedName>
    <alternativeName>
        <fullName evidence="10">UDP-glucose--hexose-1-phosphate uridylyltransferase</fullName>
    </alternativeName>
</protein>
<evidence type="ECO:0000256" key="7">
    <source>
        <dbReference type="ARBA" id="ARBA00022695"/>
    </source>
</evidence>
<evidence type="ECO:0000256" key="10">
    <source>
        <dbReference type="HAMAP-Rule" id="MF_00571"/>
    </source>
</evidence>
<evidence type="ECO:0000256" key="8">
    <source>
        <dbReference type="ARBA" id="ARBA00023144"/>
    </source>
</evidence>
<dbReference type="PANTHER" id="PTHR39191:SF1">
    <property type="entry name" value="DUF4922 DOMAIN-CONTAINING PROTEIN"/>
    <property type="match status" value="1"/>
</dbReference>
<comment type="catalytic activity">
    <reaction evidence="1 10">
        <text>alpha-D-galactose 1-phosphate + UDP-alpha-D-glucose = alpha-D-glucose 1-phosphate + UDP-alpha-D-galactose</text>
        <dbReference type="Rhea" id="RHEA:13989"/>
        <dbReference type="ChEBI" id="CHEBI:58336"/>
        <dbReference type="ChEBI" id="CHEBI:58601"/>
        <dbReference type="ChEBI" id="CHEBI:58885"/>
        <dbReference type="ChEBI" id="CHEBI:66914"/>
        <dbReference type="EC" id="2.7.7.12"/>
    </reaction>
</comment>
<dbReference type="InterPro" id="IPR000766">
    <property type="entry name" value="GalP_uridyl_Trfase_II"/>
</dbReference>
<dbReference type="EMBL" id="JXAK01000032">
    <property type="protein sequence ID" value="KIL39727.1"/>
    <property type="molecule type" value="Genomic_DNA"/>
</dbReference>
<comment type="caution">
    <text evidence="13">The sequence shown here is derived from an EMBL/GenBank/DDBJ whole genome shotgun (WGS) entry which is preliminary data.</text>
</comment>
<gene>
    <name evidence="10" type="primary">galT</name>
    <name evidence="13" type="ORF">SD70_18195</name>
</gene>
<dbReference type="InterPro" id="IPR005849">
    <property type="entry name" value="GalP_Utransf_N"/>
</dbReference>
<evidence type="ECO:0000313" key="14">
    <source>
        <dbReference type="Proteomes" id="UP000031967"/>
    </source>
</evidence>
<dbReference type="HAMAP" id="MF_00571">
    <property type="entry name" value="GalP_UDP_trans"/>
    <property type="match status" value="1"/>
</dbReference>
<feature type="domain" description="Galactose-1-phosphate uridyl transferase N-terminal" evidence="11">
    <location>
        <begin position="74"/>
        <end position="236"/>
    </location>
</feature>
<dbReference type="InterPro" id="IPR005850">
    <property type="entry name" value="GalP_Utransf_C"/>
</dbReference>
<proteinExistence type="inferred from homology"/>
<comment type="pathway">
    <text evidence="3 10">Carbohydrate metabolism; galactose metabolism.</text>
</comment>
<evidence type="ECO:0000256" key="4">
    <source>
        <dbReference type="ARBA" id="ARBA00008706"/>
    </source>
</evidence>
<keyword evidence="8 10" id="KW-0299">Galactose metabolism</keyword>
<dbReference type="NCBIfam" id="NF003629">
    <property type="entry name" value="PRK05270.1-2"/>
    <property type="match status" value="1"/>
</dbReference>